<protein>
    <submittedName>
        <fullName evidence="1">Uncharacterized protein</fullName>
    </submittedName>
</protein>
<organism evidence="1 2">
    <name type="scientific">Artemisia annua</name>
    <name type="common">Sweet wormwood</name>
    <dbReference type="NCBI Taxonomy" id="35608"/>
    <lineage>
        <taxon>Eukaryota</taxon>
        <taxon>Viridiplantae</taxon>
        <taxon>Streptophyta</taxon>
        <taxon>Embryophyta</taxon>
        <taxon>Tracheophyta</taxon>
        <taxon>Spermatophyta</taxon>
        <taxon>Magnoliopsida</taxon>
        <taxon>eudicotyledons</taxon>
        <taxon>Gunneridae</taxon>
        <taxon>Pentapetalae</taxon>
        <taxon>asterids</taxon>
        <taxon>campanulids</taxon>
        <taxon>Asterales</taxon>
        <taxon>Asteraceae</taxon>
        <taxon>Asteroideae</taxon>
        <taxon>Anthemideae</taxon>
        <taxon>Artemisiinae</taxon>
        <taxon>Artemisia</taxon>
    </lineage>
</organism>
<reference evidence="1 2" key="1">
    <citation type="journal article" date="2018" name="Mol. Plant">
        <title>The genome of Artemisia annua provides insight into the evolution of Asteraceae family and artemisinin biosynthesis.</title>
        <authorList>
            <person name="Shen Q."/>
            <person name="Zhang L."/>
            <person name="Liao Z."/>
            <person name="Wang S."/>
            <person name="Yan T."/>
            <person name="Shi P."/>
            <person name="Liu M."/>
            <person name="Fu X."/>
            <person name="Pan Q."/>
            <person name="Wang Y."/>
            <person name="Lv Z."/>
            <person name="Lu X."/>
            <person name="Zhang F."/>
            <person name="Jiang W."/>
            <person name="Ma Y."/>
            <person name="Chen M."/>
            <person name="Hao X."/>
            <person name="Li L."/>
            <person name="Tang Y."/>
            <person name="Lv G."/>
            <person name="Zhou Y."/>
            <person name="Sun X."/>
            <person name="Brodelius P.E."/>
            <person name="Rose J.K.C."/>
            <person name="Tang K."/>
        </authorList>
    </citation>
    <scope>NUCLEOTIDE SEQUENCE [LARGE SCALE GENOMIC DNA]</scope>
    <source>
        <strain evidence="2">cv. Huhao1</strain>
        <tissue evidence="1">Leaf</tissue>
    </source>
</reference>
<gene>
    <name evidence="1" type="ORF">CTI12_AA096140</name>
</gene>
<comment type="caution">
    <text evidence="1">The sequence shown here is derived from an EMBL/GenBank/DDBJ whole genome shotgun (WGS) entry which is preliminary data.</text>
</comment>
<dbReference type="Proteomes" id="UP000245207">
    <property type="component" value="Unassembled WGS sequence"/>
</dbReference>
<accession>A0A2U1PYL0</accession>
<sequence>MLYSSSLICLEKEKEEMIEFKTREGNFEYIPFQRFEAVALENNLFRGRLDDLSSEVDDLSSLIQQMVPRSELDSEKRRVAKWKRRAEERRFYANHYHKKVCALEDKLESSRRRYKNLVCRTNKHIRAYRHLSKVAFVAQVMEIKRLKSASDSLVRSRHSVSMENQRLRAEIAALRREGTSRAMGFDPKQLVG</sequence>
<proteinExistence type="predicted"/>
<dbReference type="AlphaFoldDB" id="A0A2U1PYL0"/>
<evidence type="ECO:0000313" key="1">
    <source>
        <dbReference type="EMBL" id="PWA90815.1"/>
    </source>
</evidence>
<keyword evidence="2" id="KW-1185">Reference proteome</keyword>
<evidence type="ECO:0000313" key="2">
    <source>
        <dbReference type="Proteomes" id="UP000245207"/>
    </source>
</evidence>
<dbReference type="EMBL" id="PKPP01000598">
    <property type="protein sequence ID" value="PWA90815.1"/>
    <property type="molecule type" value="Genomic_DNA"/>
</dbReference>
<name>A0A2U1PYL0_ARTAN</name>